<keyword evidence="2" id="KW-0812">Transmembrane</keyword>
<keyword evidence="5" id="KW-1185">Reference proteome</keyword>
<name>A0A3D9L8Z3_MARFU</name>
<gene>
    <name evidence="4" type="ORF">C7460_103263</name>
</gene>
<dbReference type="RefSeq" id="WP_170147895.1">
    <property type="nucleotide sequence ID" value="NZ_QREG01000003.1"/>
</dbReference>
<accession>A0A3D9L8Z3</accession>
<organism evidence="4 5">
    <name type="scientific">Marinoscillum furvescens DSM 4134</name>
    <dbReference type="NCBI Taxonomy" id="1122208"/>
    <lineage>
        <taxon>Bacteria</taxon>
        <taxon>Pseudomonadati</taxon>
        <taxon>Bacteroidota</taxon>
        <taxon>Cytophagia</taxon>
        <taxon>Cytophagales</taxon>
        <taxon>Reichenbachiellaceae</taxon>
        <taxon>Marinoscillum</taxon>
    </lineage>
</organism>
<feature type="transmembrane region" description="Helical" evidence="2">
    <location>
        <begin position="101"/>
        <end position="121"/>
    </location>
</feature>
<feature type="transmembrane region" description="Helical" evidence="2">
    <location>
        <begin position="195"/>
        <end position="219"/>
    </location>
</feature>
<keyword evidence="2" id="KW-0472">Membrane</keyword>
<feature type="domain" description="HTH cro/C1-type" evidence="3">
    <location>
        <begin position="11"/>
        <end position="65"/>
    </location>
</feature>
<reference evidence="4 5" key="1">
    <citation type="submission" date="2018-07" db="EMBL/GenBank/DDBJ databases">
        <title>Genomic Encyclopedia of Type Strains, Phase IV (KMG-IV): sequencing the most valuable type-strain genomes for metagenomic binning, comparative biology and taxonomic classification.</title>
        <authorList>
            <person name="Goeker M."/>
        </authorList>
    </citation>
    <scope>NUCLEOTIDE SEQUENCE [LARGE SCALE GENOMIC DNA]</scope>
    <source>
        <strain evidence="4 5">DSM 4134</strain>
    </source>
</reference>
<protein>
    <submittedName>
        <fullName evidence="4">Helix-turn-helix protein</fullName>
    </submittedName>
</protein>
<dbReference type="Proteomes" id="UP000256779">
    <property type="component" value="Unassembled WGS sequence"/>
</dbReference>
<dbReference type="EMBL" id="QREG01000003">
    <property type="protein sequence ID" value="REE01746.1"/>
    <property type="molecule type" value="Genomic_DNA"/>
</dbReference>
<dbReference type="AlphaFoldDB" id="A0A3D9L8Z3"/>
<evidence type="ECO:0000256" key="1">
    <source>
        <dbReference type="ARBA" id="ARBA00023125"/>
    </source>
</evidence>
<dbReference type="GO" id="GO:0005829">
    <property type="term" value="C:cytosol"/>
    <property type="evidence" value="ECO:0007669"/>
    <property type="project" value="TreeGrafter"/>
</dbReference>
<dbReference type="PANTHER" id="PTHR46797">
    <property type="entry name" value="HTH-TYPE TRANSCRIPTIONAL REGULATOR"/>
    <property type="match status" value="1"/>
</dbReference>
<feature type="transmembrane region" description="Helical" evidence="2">
    <location>
        <begin position="166"/>
        <end position="189"/>
    </location>
</feature>
<dbReference type="GO" id="GO:0003700">
    <property type="term" value="F:DNA-binding transcription factor activity"/>
    <property type="evidence" value="ECO:0007669"/>
    <property type="project" value="TreeGrafter"/>
</dbReference>
<feature type="transmembrane region" description="Helical" evidence="2">
    <location>
        <begin position="231"/>
        <end position="251"/>
    </location>
</feature>
<evidence type="ECO:0000313" key="5">
    <source>
        <dbReference type="Proteomes" id="UP000256779"/>
    </source>
</evidence>
<comment type="caution">
    <text evidence="4">The sequence shown here is derived from an EMBL/GenBank/DDBJ whole genome shotgun (WGS) entry which is preliminary data.</text>
</comment>
<evidence type="ECO:0000256" key="2">
    <source>
        <dbReference type="SAM" id="Phobius"/>
    </source>
</evidence>
<keyword evidence="1" id="KW-0238">DNA-binding</keyword>
<dbReference type="SMART" id="SM00530">
    <property type="entry name" value="HTH_XRE"/>
    <property type="match status" value="1"/>
</dbReference>
<dbReference type="Gene3D" id="1.10.260.40">
    <property type="entry name" value="lambda repressor-like DNA-binding domains"/>
    <property type="match status" value="1"/>
</dbReference>
<dbReference type="PROSITE" id="PS50943">
    <property type="entry name" value="HTH_CROC1"/>
    <property type="match status" value="1"/>
</dbReference>
<dbReference type="InterPro" id="IPR010982">
    <property type="entry name" value="Lambda_DNA-bd_dom_sf"/>
</dbReference>
<dbReference type="InterPro" id="IPR001387">
    <property type="entry name" value="Cro/C1-type_HTH"/>
</dbReference>
<dbReference type="InterPro" id="IPR050807">
    <property type="entry name" value="TransReg_Diox_bact_type"/>
</dbReference>
<dbReference type="CDD" id="cd00093">
    <property type="entry name" value="HTH_XRE"/>
    <property type="match status" value="1"/>
</dbReference>
<dbReference type="Pfam" id="PF01381">
    <property type="entry name" value="HTH_3"/>
    <property type="match status" value="1"/>
</dbReference>
<keyword evidence="2" id="KW-1133">Transmembrane helix</keyword>
<feature type="transmembrane region" description="Helical" evidence="2">
    <location>
        <begin position="133"/>
        <end position="159"/>
    </location>
</feature>
<sequence length="283" mass="31573">MMNQPQLGQRLAAIRKEKNWTQEELVAQSNVSVRTIQRIEAGEVTPRFATVKILLAALEYDLDDWNRLSLQADEPKPNFIQKMTLSKTSLTQQQESLNTSWIAGIVYLIMLMLEIGADALILSDGIESSMIPFYATLKLLVAISFFLFMRGFVGVGSLFENHQIRIAAYVYAFVIAAISFSDVVLAIYYPDHVELNSISMMVMIILIGAAEVVFGVSLMKLQDSLGQSAKVAGILEIITGICFMTVVFVFVGMVTMFPAMILEILVLYKAYDFIMRQKTNPAA</sequence>
<evidence type="ECO:0000313" key="4">
    <source>
        <dbReference type="EMBL" id="REE01746.1"/>
    </source>
</evidence>
<dbReference type="PANTHER" id="PTHR46797:SF1">
    <property type="entry name" value="METHYLPHOSPHONATE SYNTHASE"/>
    <property type="match status" value="1"/>
</dbReference>
<dbReference type="SUPFAM" id="SSF47413">
    <property type="entry name" value="lambda repressor-like DNA-binding domains"/>
    <property type="match status" value="1"/>
</dbReference>
<dbReference type="GO" id="GO:0003677">
    <property type="term" value="F:DNA binding"/>
    <property type="evidence" value="ECO:0007669"/>
    <property type="project" value="UniProtKB-KW"/>
</dbReference>
<proteinExistence type="predicted"/>
<evidence type="ECO:0000259" key="3">
    <source>
        <dbReference type="PROSITE" id="PS50943"/>
    </source>
</evidence>